<dbReference type="OrthoDB" id="8242982at2"/>
<evidence type="ECO:0000313" key="2">
    <source>
        <dbReference type="Proteomes" id="UP000189796"/>
    </source>
</evidence>
<organism evidence="1 2">
    <name type="scientific">Bradyrhizobium erythrophlei</name>
    <dbReference type="NCBI Taxonomy" id="1437360"/>
    <lineage>
        <taxon>Bacteria</taxon>
        <taxon>Pseudomonadati</taxon>
        <taxon>Pseudomonadota</taxon>
        <taxon>Alphaproteobacteria</taxon>
        <taxon>Hyphomicrobiales</taxon>
        <taxon>Nitrobacteraceae</taxon>
        <taxon>Bradyrhizobium</taxon>
    </lineage>
</organism>
<proteinExistence type="predicted"/>
<gene>
    <name evidence="1" type="ORF">SAMN05443248_1208</name>
</gene>
<name>A0A1M5J0I0_9BRAD</name>
<reference evidence="1 2" key="1">
    <citation type="submission" date="2016-11" db="EMBL/GenBank/DDBJ databases">
        <authorList>
            <person name="Jaros S."/>
            <person name="Januszkiewicz K."/>
            <person name="Wedrychowicz H."/>
        </authorList>
    </citation>
    <scope>NUCLEOTIDE SEQUENCE [LARGE SCALE GENOMIC DNA]</scope>
    <source>
        <strain evidence="1 2">GAS138</strain>
    </source>
</reference>
<accession>A0A1M5J0I0</accession>
<dbReference type="Proteomes" id="UP000189796">
    <property type="component" value="Chromosome I"/>
</dbReference>
<evidence type="ECO:0000313" key="1">
    <source>
        <dbReference type="EMBL" id="SHG34084.1"/>
    </source>
</evidence>
<dbReference type="EMBL" id="LT670817">
    <property type="protein sequence ID" value="SHG34084.1"/>
    <property type="molecule type" value="Genomic_DNA"/>
</dbReference>
<sequence length="116" mass="12981">MRSAGWTPKIVPYGADQTVYLVIDRFGGLGTVYRETEVERTDLETIVSDFISGQFNDPIRVVAFNTLEHWSDDVSVDIATEIQTRCDIEGVAVPEHIRDFVDSHAGPARQMTPRLA</sequence>
<protein>
    <submittedName>
        <fullName evidence="1">Uncharacterized protein</fullName>
    </submittedName>
</protein>
<dbReference type="AlphaFoldDB" id="A0A1M5J0I0"/>
<dbReference type="RefSeq" id="WP_079600432.1">
    <property type="nucleotide sequence ID" value="NZ_LT670817.1"/>
</dbReference>